<dbReference type="InterPro" id="IPR018704">
    <property type="entry name" value="SecYEG/CpoB_TPR"/>
</dbReference>
<evidence type="ECO:0000259" key="10">
    <source>
        <dbReference type="Pfam" id="PF09976"/>
    </source>
</evidence>
<dbReference type="PANTHER" id="PTHR38035:SF1">
    <property type="entry name" value="ANCILLARY SECYEG TRANSLOCON SUBUNIT"/>
    <property type="match status" value="1"/>
</dbReference>
<evidence type="ECO:0000256" key="2">
    <source>
        <dbReference type="ARBA" id="ARBA00022475"/>
    </source>
</evidence>
<dbReference type="Proteomes" id="UP001064632">
    <property type="component" value="Chromosome"/>
</dbReference>
<accession>A0ABY6BBV9</accession>
<organism evidence="11 12">
    <name type="scientific">Tahibacter amnicola</name>
    <dbReference type="NCBI Taxonomy" id="2976241"/>
    <lineage>
        <taxon>Bacteria</taxon>
        <taxon>Pseudomonadati</taxon>
        <taxon>Pseudomonadota</taxon>
        <taxon>Gammaproteobacteria</taxon>
        <taxon>Lysobacterales</taxon>
        <taxon>Rhodanobacteraceae</taxon>
        <taxon>Tahibacter</taxon>
    </lineage>
</organism>
<proteinExistence type="inferred from homology"/>
<keyword evidence="2" id="KW-1003">Cell membrane</keyword>
<evidence type="ECO:0000256" key="7">
    <source>
        <dbReference type="ARBA" id="ARBA00024197"/>
    </source>
</evidence>
<comment type="similarity">
    <text evidence="7">Belongs to the YfgM family.</text>
</comment>
<evidence type="ECO:0000256" key="1">
    <source>
        <dbReference type="ARBA" id="ARBA00004401"/>
    </source>
</evidence>
<evidence type="ECO:0000256" key="5">
    <source>
        <dbReference type="ARBA" id="ARBA00023136"/>
    </source>
</evidence>
<keyword evidence="6" id="KW-0143">Chaperone</keyword>
<evidence type="ECO:0000256" key="9">
    <source>
        <dbReference type="SAM" id="Phobius"/>
    </source>
</evidence>
<reference evidence="11" key="1">
    <citation type="submission" date="2022-09" db="EMBL/GenBank/DDBJ databases">
        <title>Tahibacter sp. nov., isolated from a fresh water.</title>
        <authorList>
            <person name="Baek J.H."/>
            <person name="Lee J.K."/>
            <person name="Kim J.M."/>
            <person name="Jeon C.O."/>
        </authorList>
    </citation>
    <scope>NUCLEOTIDE SEQUENCE</scope>
    <source>
        <strain evidence="11">W38</strain>
    </source>
</reference>
<dbReference type="EMBL" id="CP104694">
    <property type="protein sequence ID" value="UXI66605.1"/>
    <property type="molecule type" value="Genomic_DNA"/>
</dbReference>
<evidence type="ECO:0000313" key="11">
    <source>
        <dbReference type="EMBL" id="UXI66605.1"/>
    </source>
</evidence>
<feature type="transmembrane region" description="Helical" evidence="9">
    <location>
        <begin position="23"/>
        <end position="44"/>
    </location>
</feature>
<dbReference type="Pfam" id="PF09976">
    <property type="entry name" value="TPR_21"/>
    <property type="match status" value="1"/>
</dbReference>
<keyword evidence="3 9" id="KW-0812">Transmembrane</keyword>
<dbReference type="InterPro" id="IPR026039">
    <property type="entry name" value="YfgM"/>
</dbReference>
<comment type="subcellular location">
    <subcellularLocation>
        <location evidence="1">Cell membrane</location>
        <topology evidence="1">Single-pass type II membrane protein</topology>
    </subcellularLocation>
</comment>
<sequence length="223" mass="24092">MAFDQLDEHEQGEIVRKWMRENYASIAVGIVLGLLLVFGLHQYWGHQALSKARAAEEFRLFTTALEAKNDEMAKAAAGRIERDFGKSAYAVLTLLREANNAVTKKDLATAETQLQSALDKASSDAMKTLVGQRLARVKVAMDKGQDALALLDKLPAGAYAAAIAELRGDILVALGKRDEARTAYQASIDALDATAPNRATLEMKRDDLLQPGASASATETKSS</sequence>
<evidence type="ECO:0000313" key="12">
    <source>
        <dbReference type="Proteomes" id="UP001064632"/>
    </source>
</evidence>
<name>A0ABY6BBV9_9GAMM</name>
<evidence type="ECO:0000256" key="8">
    <source>
        <dbReference type="ARBA" id="ARBA00024235"/>
    </source>
</evidence>
<dbReference type="SUPFAM" id="SSF48452">
    <property type="entry name" value="TPR-like"/>
    <property type="match status" value="1"/>
</dbReference>
<keyword evidence="12" id="KW-1185">Reference proteome</keyword>
<evidence type="ECO:0000256" key="4">
    <source>
        <dbReference type="ARBA" id="ARBA00022989"/>
    </source>
</evidence>
<keyword evidence="4 9" id="KW-1133">Transmembrane helix</keyword>
<dbReference type="PIRSF" id="PIRSF006170">
    <property type="entry name" value="YfgM"/>
    <property type="match status" value="1"/>
</dbReference>
<feature type="domain" description="Ancillary SecYEG translocon subunit/Cell division coordinator CpoB TPR" evidence="10">
    <location>
        <begin position="16"/>
        <end position="208"/>
    </location>
</feature>
<dbReference type="InterPro" id="IPR011990">
    <property type="entry name" value="TPR-like_helical_dom_sf"/>
</dbReference>
<dbReference type="RefSeq" id="WP_261693589.1">
    <property type="nucleotide sequence ID" value="NZ_CP104694.1"/>
</dbReference>
<keyword evidence="5 9" id="KW-0472">Membrane</keyword>
<dbReference type="PANTHER" id="PTHR38035">
    <property type="entry name" value="UPF0070 PROTEIN YFGM"/>
    <property type="match status" value="1"/>
</dbReference>
<evidence type="ECO:0000256" key="6">
    <source>
        <dbReference type="ARBA" id="ARBA00023186"/>
    </source>
</evidence>
<gene>
    <name evidence="11" type="ORF">N4264_17860</name>
</gene>
<protein>
    <recommendedName>
        <fullName evidence="8">Ancillary SecYEG translocon subunit</fullName>
    </recommendedName>
</protein>
<evidence type="ECO:0000256" key="3">
    <source>
        <dbReference type="ARBA" id="ARBA00022692"/>
    </source>
</evidence>